<dbReference type="EMBL" id="CP003985">
    <property type="protein sequence ID" value="AGF78051.1"/>
    <property type="molecule type" value="Genomic_DNA"/>
</dbReference>
<evidence type="ECO:0000256" key="2">
    <source>
        <dbReference type="SAM" id="Phobius"/>
    </source>
</evidence>
<dbReference type="STRING" id="1167006.UWK_01491"/>
<dbReference type="OrthoDB" id="9787732at2"/>
<name>M1PNR5_DESSD</name>
<evidence type="ECO:0000313" key="3">
    <source>
        <dbReference type="EMBL" id="AGF78051.1"/>
    </source>
</evidence>
<feature type="transmembrane region" description="Helical" evidence="2">
    <location>
        <begin position="367"/>
        <end position="388"/>
    </location>
</feature>
<dbReference type="KEGG" id="dsf:UWK_01491"/>
<dbReference type="PANTHER" id="PTHR40076">
    <property type="entry name" value="MEMBRANE PROTEIN-RELATED"/>
    <property type="match status" value="1"/>
</dbReference>
<dbReference type="NCBIfam" id="TIGR02098">
    <property type="entry name" value="MJ0042_CXXC"/>
    <property type="match status" value="1"/>
</dbReference>
<keyword evidence="2" id="KW-1133">Transmembrane helix</keyword>
<dbReference type="PANTHER" id="PTHR40076:SF1">
    <property type="entry name" value="MEMBRANE PROTEIN"/>
    <property type="match status" value="1"/>
</dbReference>
<feature type="transmembrane region" description="Helical" evidence="2">
    <location>
        <begin position="509"/>
        <end position="528"/>
    </location>
</feature>
<dbReference type="HOGENOM" id="CLU_452522_0_0_7"/>
<sequence>MNIDCPHCGVHGSVDDSLAGKKLRCPKCSKVFLITENILPEVEDVGIVHQEILYDDKPQEPEIAEQEVLEVEDDADPEEIEALEEEEIAVEIEEPEELIEDSDEIPTPEETPVEEDSNLEECSVCGQSFTPEFMVVVGSKRYCALCQPDSEEEGGELPDKTENDNDPEEDDGDILALMADGEEADVEEEGVLLQACSGCGESLHPDFLEKVGAEHYCALCVPEDVDDSDDTGDDGGIENIETEEEEEPEHALLEDEELLEKELPSSEDENAEVADEDGYLKEPCSVCGEAFHPDFMQEVDGQLYCGVCQPEVIEEVVNDEEADRGTDDSTDTMVAEDEDSFESDAQFTIGELVKEAWQKTRGAKGSIWGGVMAMYLIVFAVSFGGMAASQAFYKGTDPMVLAGANITLQLVSSWLSMLMTGGVMLIGVRRALEQRVSWKMAFAGFSKALSMTVAIILQSILIVIGFILLVLPGIYLAVGYALTLPLILDKGMGPWEALEASRKAIHKKWWTVFGLYLVMLLISTVAAIPLGLGLIWVIPMYFVLVGVLYVHLFGIDESIEEELDEDPEEYFEDDEEEYEESSDDESEEQDTELKEPFVEPESK</sequence>
<dbReference type="RefSeq" id="WP_015403742.1">
    <property type="nucleotide sequence ID" value="NC_020304.1"/>
</dbReference>
<evidence type="ECO:0008006" key="5">
    <source>
        <dbReference type="Google" id="ProtNLM"/>
    </source>
</evidence>
<feature type="region of interest" description="Disordered" evidence="1">
    <location>
        <begin position="149"/>
        <end position="172"/>
    </location>
</feature>
<accession>M1PNR5</accession>
<feature type="region of interest" description="Disordered" evidence="1">
    <location>
        <begin position="96"/>
        <end position="119"/>
    </location>
</feature>
<evidence type="ECO:0000313" key="4">
    <source>
        <dbReference type="Proteomes" id="UP000011721"/>
    </source>
</evidence>
<feature type="region of interest" description="Disordered" evidence="1">
    <location>
        <begin position="560"/>
        <end position="603"/>
    </location>
</feature>
<dbReference type="InterPro" id="IPR011723">
    <property type="entry name" value="Znf/thioredoxin_put"/>
</dbReference>
<dbReference type="Proteomes" id="UP000011721">
    <property type="component" value="Chromosome"/>
</dbReference>
<feature type="transmembrane region" description="Helical" evidence="2">
    <location>
        <begin position="466"/>
        <end position="488"/>
    </location>
</feature>
<feature type="transmembrane region" description="Helical" evidence="2">
    <location>
        <begin position="440"/>
        <end position="460"/>
    </location>
</feature>
<feature type="compositionally biased region" description="Basic and acidic residues" evidence="1">
    <location>
        <begin position="591"/>
        <end position="603"/>
    </location>
</feature>
<organism evidence="3 4">
    <name type="scientific">Desulfocapsa sulfexigens (strain DSM 10523 / SB164P1)</name>
    <dbReference type="NCBI Taxonomy" id="1167006"/>
    <lineage>
        <taxon>Bacteria</taxon>
        <taxon>Pseudomonadati</taxon>
        <taxon>Thermodesulfobacteriota</taxon>
        <taxon>Desulfobulbia</taxon>
        <taxon>Desulfobulbales</taxon>
        <taxon>Desulfocapsaceae</taxon>
        <taxon>Desulfocapsa</taxon>
    </lineage>
</organism>
<dbReference type="InterPro" id="IPR010380">
    <property type="entry name" value="DUF975"/>
</dbReference>
<feature type="region of interest" description="Disordered" evidence="1">
    <location>
        <begin position="227"/>
        <end position="252"/>
    </location>
</feature>
<feature type="compositionally biased region" description="Acidic residues" evidence="1">
    <location>
        <begin position="560"/>
        <end position="590"/>
    </location>
</feature>
<keyword evidence="4" id="KW-1185">Reference proteome</keyword>
<keyword evidence="2" id="KW-0472">Membrane</keyword>
<gene>
    <name evidence="3" type="ordered locus">UWK_01491</name>
</gene>
<protein>
    <recommendedName>
        <fullName evidence="5">Zinc finger/thioredoxin putative domain-containing protein</fullName>
    </recommendedName>
</protein>
<dbReference type="AlphaFoldDB" id="M1PNR5"/>
<proteinExistence type="predicted"/>
<dbReference type="eggNOG" id="COG5523">
    <property type="taxonomic scope" value="Bacteria"/>
</dbReference>
<reference evidence="4" key="1">
    <citation type="journal article" date="2013" name="Stand. Genomic Sci.">
        <title>Complete genome sequence of Desulfocapsa sulfexigens, a marine deltaproteobacterium specialized in disproportionating inorganic sulfur compounds.</title>
        <authorList>
            <person name="Finster K.W."/>
            <person name="Kjeldsen K.U."/>
            <person name="Kube M."/>
            <person name="Reinhardt R."/>
            <person name="Mussmann M."/>
            <person name="Amann R."/>
            <person name="Schreiber L."/>
        </authorList>
    </citation>
    <scope>NUCLEOTIDE SEQUENCE [LARGE SCALE GENOMIC DNA]</scope>
    <source>
        <strain evidence="4">DSM 10523 / SB164P1</strain>
    </source>
</reference>
<evidence type="ECO:0000256" key="1">
    <source>
        <dbReference type="SAM" id="MobiDB-lite"/>
    </source>
</evidence>
<keyword evidence="2" id="KW-0812">Transmembrane</keyword>
<feature type="transmembrane region" description="Helical" evidence="2">
    <location>
        <begin position="534"/>
        <end position="553"/>
    </location>
</feature>
<feature type="transmembrane region" description="Helical" evidence="2">
    <location>
        <begin position="408"/>
        <end position="428"/>
    </location>
</feature>